<dbReference type="GO" id="GO:0030980">
    <property type="term" value="P:alpha-glucan catabolic process"/>
    <property type="evidence" value="ECO:0007669"/>
    <property type="project" value="TreeGrafter"/>
</dbReference>
<accession>A0A7I9UZ97</accession>
<evidence type="ECO:0000313" key="2">
    <source>
        <dbReference type="EMBL" id="GED98242.1"/>
    </source>
</evidence>
<dbReference type="Pfam" id="PF00128">
    <property type="entry name" value="Alpha-amylase"/>
    <property type="match status" value="1"/>
</dbReference>
<gene>
    <name evidence="2" type="primary">treY</name>
    <name evidence="2" type="ORF">nbrc107697_22810</name>
</gene>
<comment type="caution">
    <text evidence="2">The sequence shown here is derived from an EMBL/GenBank/DDBJ whole genome shotgun (WGS) entry which is preliminary data.</text>
</comment>
<keyword evidence="3" id="KW-1185">Reference proteome</keyword>
<evidence type="ECO:0000313" key="3">
    <source>
        <dbReference type="Proteomes" id="UP000444980"/>
    </source>
</evidence>
<evidence type="ECO:0000259" key="1">
    <source>
        <dbReference type="SMART" id="SM00642"/>
    </source>
</evidence>
<proteinExistence type="predicted"/>
<dbReference type="RefSeq" id="WP_161927455.1">
    <property type="nucleotide sequence ID" value="NZ_BJOU01000001.1"/>
</dbReference>
<dbReference type="NCBIfam" id="TIGR02401">
    <property type="entry name" value="trehalose_TreY"/>
    <property type="match status" value="1"/>
</dbReference>
<dbReference type="Proteomes" id="UP000444980">
    <property type="component" value="Unassembled WGS sequence"/>
</dbReference>
<dbReference type="EMBL" id="BJOU01000001">
    <property type="protein sequence ID" value="GED98242.1"/>
    <property type="molecule type" value="Genomic_DNA"/>
</dbReference>
<dbReference type="InterPro" id="IPR012767">
    <property type="entry name" value="Trehalose_TreY"/>
</dbReference>
<dbReference type="OrthoDB" id="9761577at2"/>
<reference evidence="3" key="1">
    <citation type="submission" date="2019-06" db="EMBL/GenBank/DDBJ databases">
        <title>Gordonia isolated from sludge of a wastewater treatment plant.</title>
        <authorList>
            <person name="Tamura T."/>
            <person name="Aoyama K."/>
            <person name="Kang Y."/>
            <person name="Saito S."/>
            <person name="Akiyama N."/>
            <person name="Yazawa K."/>
            <person name="Gonoi T."/>
            <person name="Mikami Y."/>
        </authorList>
    </citation>
    <scope>NUCLEOTIDE SEQUENCE [LARGE SCALE GENOMIC DNA]</scope>
    <source>
        <strain evidence="3">NBRC 107697</strain>
    </source>
</reference>
<dbReference type="Gene3D" id="3.20.20.80">
    <property type="entry name" value="Glycosidases"/>
    <property type="match status" value="4"/>
</dbReference>
<protein>
    <submittedName>
        <fullName evidence="2">Putative maltooligosyl trehalose synthase</fullName>
    </submittedName>
</protein>
<name>A0A7I9UZ97_9ACTN</name>
<dbReference type="SUPFAM" id="SSF51445">
    <property type="entry name" value="(Trans)glycosidases"/>
    <property type="match status" value="1"/>
</dbReference>
<organism evidence="2 3">
    <name type="scientific">Gordonia crocea</name>
    <dbReference type="NCBI Taxonomy" id="589162"/>
    <lineage>
        <taxon>Bacteria</taxon>
        <taxon>Bacillati</taxon>
        <taxon>Actinomycetota</taxon>
        <taxon>Actinomycetes</taxon>
        <taxon>Mycobacteriales</taxon>
        <taxon>Gordoniaceae</taxon>
        <taxon>Gordonia</taxon>
    </lineage>
</organism>
<dbReference type="PANTHER" id="PTHR10357">
    <property type="entry name" value="ALPHA-AMYLASE FAMILY MEMBER"/>
    <property type="match status" value="1"/>
</dbReference>
<dbReference type="GO" id="GO:0005992">
    <property type="term" value="P:trehalose biosynthetic process"/>
    <property type="evidence" value="ECO:0007669"/>
    <property type="project" value="TreeGrafter"/>
</dbReference>
<dbReference type="SMART" id="SM00642">
    <property type="entry name" value="Aamy"/>
    <property type="match status" value="1"/>
</dbReference>
<feature type="domain" description="Glycosyl hydrolase family 13 catalytic" evidence="1">
    <location>
        <begin position="14"/>
        <end position="378"/>
    </location>
</feature>
<sequence length="772" mass="84739">MAKNVAPVATYRVQLSPDFGFAELRRVLKPIVALGVSHLYLSPILAAMPGSTHGYDWAPPARINPELGGFDEFARLRASAARRGLGLILDIVPHHVGIADPASNPWWADILRHGLDSPYASWFDLLPTPDGIIELPVLGADGIEAVRLDDDGNLVYHDRVFPTADGTAGPGATAAEVADRQHYRLVPHASGRYGYRRFTDVTDLAALRLDVAEVYDATHGWLRDLVADDLVDGVRVDNLDGIAYPADYLRRLRTDLGPDRLVYVEKMLAPLERLSPDFACDGTTGYEQLAVLGMSFTSHAGLRELSELSEMTTGINGDATWTLLEQQKLKRDALARHYSAEHARMAVTLSAAIGEDAPAIAELCDATAEMIALMPVTRPDHHLESGLIREIGDVVADGNPLMRESIPLVLDAFEATPAAAAQLGQLCASVYTTAVENTLFYRNPRLVSLNELGCQAWLGLPSLTRFHAANAERAARHPLALTAVTTHDTKRSEDVRRRISMLSQVPQRWALAVAQITRSAPFPEPVIGMFVLQNIFGAWPVDDEGAVAPDEQWRERMRGYAVKAVRESGQDSSWSDPDAAFEARLTEWVDTVTGPDVSSPLVELVDLTFDAWRDDATAHKVVSLLCPGVGDIYQGTQWWTDSLTDPDNRRPVDYEQSLNHPKARAIIHALSVRRRHPDAFGPGSAYFPLTAQRDGVERILAFGRGPSADADPRVIVVCARFTYSFTEQLQQSTSLPLPPGTWHDRLAHRRFTGEAAVDALLDGQAFAVLERR</sequence>
<dbReference type="InterPro" id="IPR017853">
    <property type="entry name" value="GH"/>
</dbReference>
<dbReference type="PANTHER" id="PTHR10357:SF216">
    <property type="entry name" value="MALTOOLIGOSYL TREHALOSE SYNTHASE-RELATED"/>
    <property type="match status" value="1"/>
</dbReference>
<dbReference type="InterPro" id="IPR006047">
    <property type="entry name" value="GH13_cat_dom"/>
</dbReference>
<dbReference type="AlphaFoldDB" id="A0A7I9UZ97"/>
<dbReference type="GO" id="GO:0047470">
    <property type="term" value="F:(1,4)-alpha-D-glucan 1-alpha-D-glucosylmutase activity"/>
    <property type="evidence" value="ECO:0007669"/>
    <property type="project" value="TreeGrafter"/>
</dbReference>